<gene>
    <name evidence="2" type="ORF">BDBG_06332</name>
</gene>
<feature type="compositionally biased region" description="Polar residues" evidence="1">
    <location>
        <begin position="756"/>
        <end position="772"/>
    </location>
</feature>
<dbReference type="InterPro" id="IPR032675">
    <property type="entry name" value="LRR_dom_sf"/>
</dbReference>
<dbReference type="RefSeq" id="XP_002623484.2">
    <property type="nucleotide sequence ID" value="XM_002623438.2"/>
</dbReference>
<dbReference type="EMBL" id="GG657460">
    <property type="protein sequence ID" value="OAT10495.1"/>
    <property type="molecule type" value="Genomic_DNA"/>
</dbReference>
<feature type="region of interest" description="Disordered" evidence="1">
    <location>
        <begin position="525"/>
        <end position="544"/>
    </location>
</feature>
<feature type="compositionally biased region" description="Polar residues" evidence="1">
    <location>
        <begin position="705"/>
        <end position="716"/>
    </location>
</feature>
<dbReference type="SUPFAM" id="SSF52047">
    <property type="entry name" value="RNI-like"/>
    <property type="match status" value="1"/>
</dbReference>
<reference evidence="2" key="1">
    <citation type="submission" date="2009-02" db="EMBL/GenBank/DDBJ databases">
        <title>The Genome Sequence of Blastomyces dermatitidis strain SLH14081.</title>
        <authorList>
            <consortium name="The Broad Institute Genome Sequencing Platform"/>
            <consortium name="Broad Institute Microbial Sequencing Center."/>
            <person name="Champion M."/>
            <person name="Cuomo C."/>
            <person name="Ma L.-J."/>
            <person name="Henn M.R."/>
            <person name="Klein B."/>
            <person name="Goldman B."/>
            <person name="Young S."/>
            <person name="Kodira C.D."/>
            <person name="Zeng Q."/>
            <person name="Koehrsen M."/>
            <person name="Alvarado L."/>
            <person name="Berlin A.M."/>
            <person name="Heiman D.I."/>
            <person name="Hepburn T.A."/>
            <person name="Saif S."/>
            <person name="Shea T.D."/>
            <person name="Shenoy N."/>
            <person name="Sykes S."/>
            <person name="Galagan J."/>
            <person name="Nusbaum C."/>
            <person name="Birren B."/>
        </authorList>
    </citation>
    <scope>NUCLEOTIDE SEQUENCE</scope>
    <source>
        <strain evidence="2">SLH14081</strain>
    </source>
</reference>
<dbReference type="OrthoDB" id="3210378at2759"/>
<sequence length="827" mass="90458">MNAMNAVTSRPSASTAIAYNGDPYRGVVPGRQASPAFPTPVHPRSHSPRAPSMQYARNNNYPNTNTPRIYSPTAAAPSGSFIFRSFKPANAGSKEQLPFSRPLPQEVYDCIISHLQYSHMAPNNEGCITCYMRDLYSLALTSRAWEKAVRGKLYNKIYIQGNDSPAQLKKYKWKRGSRLRLLRRSLRSRKLLANAVFELRVPDLETATGGNSKQSITAQEYRDLVASVVMVCPNLERLVGLSLPYNHEFDRLTHALSTRKKLKEHAWIIAENPEIGERLKNQSSELLDNGQVFQFLNYHASWSNLETLMVHSLDGSGMLGHGVFLRMFNFLPSLRHLTVCGFPADDFTNRTLLFLPPLTSLRLENLPGLTENGLAHYATRPEARALESLALIELNIRSLLIISKIFASLSRLERFSIFQTKTAPTFSDGGMVFQPLLASPVLKHLHWDVPCPDTNGSLTDFQSFPRLSSLSKFNTANSHLAQSILNSGFPCLKSLRAPHDMDPLGALQAVCRPTRNGQIMVPADRYSLPRSSHGPIPKRPLALPSGNNLTSARIRGQTLIDMAAKSSETGIKIVVSDHSGALKLPDLLAFSDPTPEPGPDDRYDILGPLEKKGVVPPPRRDPRGITVHEFTLPLRVGRVCTSSGTGAGAPPRFALTPDIPGSDAEGGLISWRHFLSSNQTLAYLAAVGAGAVASSSPLLIDRRNTGSSMNDDTATVSSPSSSLFGSWGGGGSAGSSNSNHRSSQPLSPRTPAPMSPTMQMGNSQAATGFSVGSSAWPGQPFWTARETCDGAWNRGYKLGKDWWSHVERERAQTGSTSIDVVRQEQLF</sequence>
<name>A0A179UR63_BLAGS</name>
<organism evidence="2 3">
    <name type="scientific">Blastomyces gilchristii (strain SLH14081)</name>
    <name type="common">Blastomyces dermatitidis</name>
    <dbReference type="NCBI Taxonomy" id="559298"/>
    <lineage>
        <taxon>Eukaryota</taxon>
        <taxon>Fungi</taxon>
        <taxon>Dikarya</taxon>
        <taxon>Ascomycota</taxon>
        <taxon>Pezizomycotina</taxon>
        <taxon>Eurotiomycetes</taxon>
        <taxon>Eurotiomycetidae</taxon>
        <taxon>Onygenales</taxon>
        <taxon>Ajellomycetaceae</taxon>
        <taxon>Blastomyces</taxon>
    </lineage>
</organism>
<dbReference type="RefSeq" id="XP_031579358.1">
    <property type="nucleotide sequence ID" value="XM_031722563.1"/>
</dbReference>
<dbReference type="GeneID" id="8509232"/>
<evidence type="ECO:0000256" key="1">
    <source>
        <dbReference type="SAM" id="MobiDB-lite"/>
    </source>
</evidence>
<protein>
    <recommendedName>
        <fullName evidence="4">F-box domain-containing protein</fullName>
    </recommendedName>
</protein>
<proteinExistence type="predicted"/>
<feature type="region of interest" description="Disordered" evidence="1">
    <location>
        <begin position="703"/>
        <end position="772"/>
    </location>
</feature>
<accession>A0A179UR63</accession>
<feature type="compositionally biased region" description="Low complexity" evidence="1">
    <location>
        <begin position="55"/>
        <end position="68"/>
    </location>
</feature>
<evidence type="ECO:0008006" key="4">
    <source>
        <dbReference type="Google" id="ProtNLM"/>
    </source>
</evidence>
<evidence type="ECO:0000313" key="2">
    <source>
        <dbReference type="EMBL" id="OAT10494.1"/>
    </source>
</evidence>
<dbReference type="VEuPathDB" id="FungiDB:BDBG_06332"/>
<evidence type="ECO:0000313" key="3">
    <source>
        <dbReference type="Proteomes" id="UP000002038"/>
    </source>
</evidence>
<dbReference type="EMBL" id="GG657460">
    <property type="protein sequence ID" value="OAT10494.1"/>
    <property type="molecule type" value="Genomic_DNA"/>
</dbReference>
<reference evidence="3" key="2">
    <citation type="journal article" date="2015" name="PLoS Genet.">
        <title>The dynamic genome and transcriptome of the human fungal pathogen Blastomyces and close relative Emmonsia.</title>
        <authorList>
            <person name="Munoz J.F."/>
            <person name="Gauthier G.M."/>
            <person name="Desjardins C.A."/>
            <person name="Gallo J.E."/>
            <person name="Holder J."/>
            <person name="Sullivan T.D."/>
            <person name="Marty A.J."/>
            <person name="Carmen J.C."/>
            <person name="Chen Z."/>
            <person name="Ding L."/>
            <person name="Gujja S."/>
            <person name="Magrini V."/>
            <person name="Misas E."/>
            <person name="Mitreva M."/>
            <person name="Priest M."/>
            <person name="Saif S."/>
            <person name="Whiston E.A."/>
            <person name="Young S."/>
            <person name="Zeng Q."/>
            <person name="Goldman W.E."/>
            <person name="Mardis E.R."/>
            <person name="Taylor J.W."/>
            <person name="McEwen J.G."/>
            <person name="Clay O.K."/>
            <person name="Klein B.S."/>
            <person name="Cuomo C.A."/>
        </authorList>
    </citation>
    <scope>NUCLEOTIDE SEQUENCE [LARGE SCALE GENOMIC DNA]</scope>
    <source>
        <strain evidence="3">SLH14081</strain>
    </source>
</reference>
<dbReference type="Gene3D" id="3.80.10.10">
    <property type="entry name" value="Ribonuclease Inhibitor"/>
    <property type="match status" value="1"/>
</dbReference>
<keyword evidence="3" id="KW-1185">Reference proteome</keyword>
<dbReference type="Proteomes" id="UP000002038">
    <property type="component" value="Unassembled WGS sequence"/>
</dbReference>
<feature type="compositionally biased region" description="Low complexity" evidence="1">
    <location>
        <begin position="734"/>
        <end position="743"/>
    </location>
</feature>
<dbReference type="KEGG" id="bgh:BDBG_06332"/>
<dbReference type="AlphaFoldDB" id="A0A179UR63"/>
<feature type="region of interest" description="Disordered" evidence="1">
    <location>
        <begin position="32"/>
        <end position="70"/>
    </location>
</feature>